<dbReference type="OrthoDB" id="2974133at2"/>
<dbReference type="RefSeq" id="WP_116236337.1">
    <property type="nucleotide sequence ID" value="NZ_QRDP01000004.1"/>
</dbReference>
<gene>
    <name evidence="3" type="ORF">DFR46_2035</name>
</gene>
<sequence length="141" mass="15462">MLASLIVSTLMVVLTVLIHGVGLFVLSRLLRLEAKEEASANIHPMSPRGMAVTLMLVLGLFLVHGVEIWAYGFLYLWLGALPNLPEAVYFSTITYSTIGYDDEGFLTAWQMVAAIEGVNGVILLGWSTAFFVTVVARMGRR</sequence>
<dbReference type="EMBL" id="QRDP01000004">
    <property type="protein sequence ID" value="RED17001.1"/>
    <property type="molecule type" value="Genomic_DNA"/>
</dbReference>
<keyword evidence="1" id="KW-1133">Transmembrane helix</keyword>
<keyword evidence="1" id="KW-0812">Transmembrane</keyword>
<dbReference type="AlphaFoldDB" id="A0A3D9FIS0"/>
<feature type="transmembrane region" description="Helical" evidence="1">
    <location>
        <begin position="111"/>
        <end position="136"/>
    </location>
</feature>
<organism evidence="3 4">
    <name type="scientific">Parasphingopyxis lamellibrachiae</name>
    <dbReference type="NCBI Taxonomy" id="680125"/>
    <lineage>
        <taxon>Bacteria</taxon>
        <taxon>Pseudomonadati</taxon>
        <taxon>Pseudomonadota</taxon>
        <taxon>Alphaproteobacteria</taxon>
        <taxon>Sphingomonadales</taxon>
        <taxon>Sphingomonadaceae</taxon>
        <taxon>Parasphingopyxis</taxon>
    </lineage>
</organism>
<comment type="caution">
    <text evidence="3">The sequence shown here is derived from an EMBL/GenBank/DDBJ whole genome shotgun (WGS) entry which is preliminary data.</text>
</comment>
<dbReference type="Pfam" id="PF07885">
    <property type="entry name" value="Ion_trans_2"/>
    <property type="match status" value="1"/>
</dbReference>
<name>A0A3D9FIS0_9SPHN</name>
<keyword evidence="1" id="KW-0472">Membrane</keyword>
<evidence type="ECO:0000313" key="4">
    <source>
        <dbReference type="Proteomes" id="UP000256310"/>
    </source>
</evidence>
<dbReference type="Proteomes" id="UP000256310">
    <property type="component" value="Unassembled WGS sequence"/>
</dbReference>
<feature type="domain" description="Potassium channel" evidence="2">
    <location>
        <begin position="67"/>
        <end position="135"/>
    </location>
</feature>
<feature type="transmembrane region" description="Helical" evidence="1">
    <location>
        <begin position="6"/>
        <end position="30"/>
    </location>
</feature>
<reference evidence="3 4" key="1">
    <citation type="submission" date="2018-07" db="EMBL/GenBank/DDBJ databases">
        <title>Genomic Encyclopedia of Type Strains, Phase IV (KMG-IV): sequencing the most valuable type-strain genomes for metagenomic binning, comparative biology and taxonomic classification.</title>
        <authorList>
            <person name="Goeker M."/>
        </authorList>
    </citation>
    <scope>NUCLEOTIDE SEQUENCE [LARGE SCALE GENOMIC DNA]</scope>
    <source>
        <strain evidence="3 4">DSM 26725</strain>
    </source>
</reference>
<feature type="transmembrane region" description="Helical" evidence="1">
    <location>
        <begin position="51"/>
        <end position="78"/>
    </location>
</feature>
<evidence type="ECO:0000256" key="1">
    <source>
        <dbReference type="SAM" id="Phobius"/>
    </source>
</evidence>
<dbReference type="SUPFAM" id="SSF81324">
    <property type="entry name" value="Voltage-gated potassium channels"/>
    <property type="match status" value="1"/>
</dbReference>
<proteinExistence type="predicted"/>
<dbReference type="InterPro" id="IPR013099">
    <property type="entry name" value="K_chnl_dom"/>
</dbReference>
<accession>A0A3D9FIS0</accession>
<dbReference type="Gene3D" id="1.10.287.70">
    <property type="match status" value="1"/>
</dbReference>
<protein>
    <submittedName>
        <fullName evidence="3">Ion channel</fullName>
    </submittedName>
</protein>
<evidence type="ECO:0000259" key="2">
    <source>
        <dbReference type="Pfam" id="PF07885"/>
    </source>
</evidence>
<keyword evidence="4" id="KW-1185">Reference proteome</keyword>
<evidence type="ECO:0000313" key="3">
    <source>
        <dbReference type="EMBL" id="RED17001.1"/>
    </source>
</evidence>